<evidence type="ECO:0000313" key="2">
    <source>
        <dbReference type="Proteomes" id="UP000547973"/>
    </source>
</evidence>
<organism evidence="1 2">
    <name type="scientific">Demequina lutea</name>
    <dbReference type="NCBI Taxonomy" id="431489"/>
    <lineage>
        <taxon>Bacteria</taxon>
        <taxon>Bacillati</taxon>
        <taxon>Actinomycetota</taxon>
        <taxon>Actinomycetes</taxon>
        <taxon>Micrococcales</taxon>
        <taxon>Demequinaceae</taxon>
        <taxon>Demequina</taxon>
    </lineage>
</organism>
<comment type="caution">
    <text evidence="1">The sequence shown here is derived from an EMBL/GenBank/DDBJ whole genome shotgun (WGS) entry which is preliminary data.</text>
</comment>
<dbReference type="AlphaFoldDB" id="A0A7Z0CKC9"/>
<reference evidence="1 2" key="1">
    <citation type="submission" date="2020-07" db="EMBL/GenBank/DDBJ databases">
        <title>Sequencing the genomes of 1000 actinobacteria strains.</title>
        <authorList>
            <person name="Klenk H.-P."/>
        </authorList>
    </citation>
    <scope>NUCLEOTIDE SEQUENCE [LARGE SCALE GENOMIC DNA]</scope>
    <source>
        <strain evidence="1 2">DSM 19970</strain>
    </source>
</reference>
<dbReference type="OrthoDB" id="9778912at2"/>
<evidence type="ECO:0000313" key="1">
    <source>
        <dbReference type="EMBL" id="NYI41747.1"/>
    </source>
</evidence>
<proteinExistence type="predicted"/>
<dbReference type="PANTHER" id="PTHR32332">
    <property type="entry name" value="2-NITROPROPANE DIOXYGENASE"/>
    <property type="match status" value="1"/>
</dbReference>
<dbReference type="Pfam" id="PF03060">
    <property type="entry name" value="NMO"/>
    <property type="match status" value="1"/>
</dbReference>
<dbReference type="RefSeq" id="WP_062076138.1">
    <property type="nucleotide sequence ID" value="NZ_BBRC01000017.1"/>
</dbReference>
<dbReference type="PANTHER" id="PTHR32332:SF33">
    <property type="entry name" value="NITRONATE MONOOXYGENASE DOMAIN-CONTAINING PROTEIN"/>
    <property type="match status" value="1"/>
</dbReference>
<keyword evidence="1" id="KW-0560">Oxidoreductase</keyword>
<dbReference type="InterPro" id="IPR013785">
    <property type="entry name" value="Aldolase_TIM"/>
</dbReference>
<sequence length="490" mass="51293">MTISTAASQQADSVESRKLPRIIQGGMGAAVSSWRLASQVAQAGQLGVVSGIGLDMVLARRLQDGDKGGHMRRALAAFPVPSMAARAVEEYFLPDGRTSGEPYAAVPKLVVAQERPSQELAVLGNFVEVWLAKEGHSGLVGVNYLEKVQMATPAAAYGAMLAGVDYVVMGAGLPREIPRLLNQLATHSSVKFPVDVQGAEYGTFSVSLDPSELLGVTLPPLKRPLFLAVISAHVLAEYLARDEAIRPDGFVIEGPQAGGHNAPPRGKVVLDESGEPQFGPRDYADIAKVAAIGLPFWLAGSYGTPEGLVAAQAAGAAGVQVGTLFALSHDANFEPAIRDALVAGVADGTLRVTTDLRASPTGFPFKVVELAGSLTDPGAVEERPRLCDLGFLGVPYVRDNDAVGYRCPAEPVRPFARKGGGADDTAGRLCLCNALMANVGLGQTRATGYVEKPLITLGANLDGPRRLAALHPGGWTARQALDWLLAPSDN</sequence>
<dbReference type="GO" id="GO:0051213">
    <property type="term" value="F:dioxygenase activity"/>
    <property type="evidence" value="ECO:0007669"/>
    <property type="project" value="UniProtKB-KW"/>
</dbReference>
<name>A0A7Z0CKC9_9MICO</name>
<accession>A0A7Z0CKC9</accession>
<dbReference type="Proteomes" id="UP000547973">
    <property type="component" value="Unassembled WGS sequence"/>
</dbReference>
<dbReference type="Gene3D" id="3.20.20.70">
    <property type="entry name" value="Aldolase class I"/>
    <property type="match status" value="1"/>
</dbReference>
<protein>
    <submittedName>
        <fullName evidence="1">NAD(P)H-dependent flavin oxidoreductase YrpB (Nitropropane dioxygenase family)</fullName>
    </submittedName>
</protein>
<gene>
    <name evidence="1" type="ORF">BKA03_001866</name>
</gene>
<dbReference type="SUPFAM" id="SSF51412">
    <property type="entry name" value="Inosine monophosphate dehydrogenase (IMPDH)"/>
    <property type="match status" value="1"/>
</dbReference>
<dbReference type="EMBL" id="JACBZO010000001">
    <property type="protein sequence ID" value="NYI41747.1"/>
    <property type="molecule type" value="Genomic_DNA"/>
</dbReference>
<keyword evidence="1" id="KW-0223">Dioxygenase</keyword>
<keyword evidence="2" id="KW-1185">Reference proteome</keyword>